<gene>
    <name evidence="1" type="ORF">PECAL_5P13470</name>
</gene>
<keyword evidence="2" id="KW-1185">Reference proteome</keyword>
<name>A0A8J2WQR4_9STRA</name>
<accession>A0A8J2WQR4</accession>
<dbReference type="EMBL" id="CAKKNE010000005">
    <property type="protein sequence ID" value="CAH0376745.1"/>
    <property type="molecule type" value="Genomic_DNA"/>
</dbReference>
<dbReference type="AlphaFoldDB" id="A0A8J2WQR4"/>
<dbReference type="Proteomes" id="UP000789595">
    <property type="component" value="Unassembled WGS sequence"/>
</dbReference>
<proteinExistence type="predicted"/>
<organism evidence="1 2">
    <name type="scientific">Pelagomonas calceolata</name>
    <dbReference type="NCBI Taxonomy" id="35677"/>
    <lineage>
        <taxon>Eukaryota</taxon>
        <taxon>Sar</taxon>
        <taxon>Stramenopiles</taxon>
        <taxon>Ochrophyta</taxon>
        <taxon>Pelagophyceae</taxon>
        <taxon>Pelagomonadales</taxon>
        <taxon>Pelagomonadaceae</taxon>
        <taxon>Pelagomonas</taxon>
    </lineage>
</organism>
<evidence type="ECO:0000313" key="2">
    <source>
        <dbReference type="Proteomes" id="UP000789595"/>
    </source>
</evidence>
<reference evidence="1" key="1">
    <citation type="submission" date="2021-11" db="EMBL/GenBank/DDBJ databases">
        <authorList>
            <consortium name="Genoscope - CEA"/>
            <person name="William W."/>
        </authorList>
    </citation>
    <scope>NUCLEOTIDE SEQUENCE</scope>
</reference>
<protein>
    <submittedName>
        <fullName evidence="1">Uncharacterized protein</fullName>
    </submittedName>
</protein>
<sequence>MATAPQQKCRTLRAYCVDTILKRVATYDVSEQQRQKGDAALMEGSGDGQLHRVTLLKALGRCELSRAFRGLPFTYAATRRFLVASGPAKGAKVFDALRESADASSDLLAVESAEWLVDELMEAGKLKRDRGPELVGAAKNAAKRAAKACRARRQVLMRPAPREPAAPAFAARDIRLDGVPQPPPTTEVDLAAFAEKCALRVHPDRRGALGDRAAPGR</sequence>
<comment type="caution">
    <text evidence="1">The sequence shown here is derived from an EMBL/GenBank/DDBJ whole genome shotgun (WGS) entry which is preliminary data.</text>
</comment>
<evidence type="ECO:0000313" key="1">
    <source>
        <dbReference type="EMBL" id="CAH0376745.1"/>
    </source>
</evidence>